<evidence type="ECO:0000313" key="10">
    <source>
        <dbReference type="Proteomes" id="UP000308489"/>
    </source>
</evidence>
<dbReference type="Proteomes" id="UP000308489">
    <property type="component" value="Chromosome 1"/>
</dbReference>
<dbReference type="EMBL" id="LR590481">
    <property type="protein sequence ID" value="VTQ90885.1"/>
    <property type="molecule type" value="Genomic_DNA"/>
</dbReference>
<evidence type="ECO:0000256" key="3">
    <source>
        <dbReference type="ARBA" id="ARBA00022475"/>
    </source>
</evidence>
<feature type="transmembrane region" description="Helical" evidence="8">
    <location>
        <begin position="127"/>
        <end position="148"/>
    </location>
</feature>
<dbReference type="AlphaFoldDB" id="A0A4U9RG83"/>
<dbReference type="OrthoDB" id="9796616at2"/>
<gene>
    <name evidence="9" type="ORF">NCTC503_01690</name>
</gene>
<evidence type="ECO:0000256" key="8">
    <source>
        <dbReference type="SAM" id="Phobius"/>
    </source>
</evidence>
<evidence type="ECO:0000256" key="1">
    <source>
        <dbReference type="ARBA" id="ARBA00004651"/>
    </source>
</evidence>
<dbReference type="RefSeq" id="WP_138210317.1">
    <property type="nucleotide sequence ID" value="NZ_CBCRUQ010000005.1"/>
</dbReference>
<feature type="transmembrane region" description="Helical" evidence="8">
    <location>
        <begin position="96"/>
        <end position="121"/>
    </location>
</feature>
<evidence type="ECO:0000256" key="5">
    <source>
        <dbReference type="ARBA" id="ARBA00022960"/>
    </source>
</evidence>
<dbReference type="InterPro" id="IPR017225">
    <property type="entry name" value="Cell_shape_determin_MreD_prd"/>
</dbReference>
<dbReference type="GO" id="GO:0005886">
    <property type="term" value="C:plasma membrane"/>
    <property type="evidence" value="ECO:0007669"/>
    <property type="project" value="UniProtKB-SubCell"/>
</dbReference>
<evidence type="ECO:0000256" key="7">
    <source>
        <dbReference type="ARBA" id="ARBA00023136"/>
    </source>
</evidence>
<dbReference type="PIRSF" id="PIRSF037497">
    <property type="entry name" value="MreD_Clostridium/Treponema_prd"/>
    <property type="match status" value="1"/>
</dbReference>
<sequence length="163" mass="18612">MKKFFTIALCVVVCLMLDNTLMPFIAIKGYFPSLLLVFAISYSILNDMEHSIIIGVTTGLLQDIYFNGTLGVNALSNLIVCIIATQIGRAIFKEKFLMPVIFNFGLSLLKGIILIAITFFIKQTITLKSAFYISLYNFVVAIFMYQFLFKLSEKSFMKNYWKF</sequence>
<organism evidence="9 10">
    <name type="scientific">Hathewaya histolytica</name>
    <name type="common">Clostridium histolyticum</name>
    <dbReference type="NCBI Taxonomy" id="1498"/>
    <lineage>
        <taxon>Bacteria</taxon>
        <taxon>Bacillati</taxon>
        <taxon>Bacillota</taxon>
        <taxon>Clostridia</taxon>
        <taxon>Eubacteriales</taxon>
        <taxon>Clostridiaceae</taxon>
        <taxon>Hathewaya</taxon>
    </lineage>
</organism>
<evidence type="ECO:0000256" key="4">
    <source>
        <dbReference type="ARBA" id="ARBA00022692"/>
    </source>
</evidence>
<comment type="similarity">
    <text evidence="2">Belongs to the MreD family.</text>
</comment>
<dbReference type="NCBIfam" id="TIGR03426">
    <property type="entry name" value="shape_MreD"/>
    <property type="match status" value="1"/>
</dbReference>
<keyword evidence="4 8" id="KW-0812">Transmembrane</keyword>
<dbReference type="Pfam" id="PF04093">
    <property type="entry name" value="MreD"/>
    <property type="match status" value="1"/>
</dbReference>
<evidence type="ECO:0000256" key="2">
    <source>
        <dbReference type="ARBA" id="ARBA00007776"/>
    </source>
</evidence>
<keyword evidence="5" id="KW-0133">Cell shape</keyword>
<evidence type="ECO:0000256" key="6">
    <source>
        <dbReference type="ARBA" id="ARBA00022989"/>
    </source>
</evidence>
<proteinExistence type="inferred from homology"/>
<feature type="transmembrane region" description="Helical" evidence="8">
    <location>
        <begin position="64"/>
        <end position="84"/>
    </location>
</feature>
<reference evidence="9 10" key="1">
    <citation type="submission" date="2019-05" db="EMBL/GenBank/DDBJ databases">
        <authorList>
            <consortium name="Pathogen Informatics"/>
        </authorList>
    </citation>
    <scope>NUCLEOTIDE SEQUENCE [LARGE SCALE GENOMIC DNA]</scope>
    <source>
        <strain evidence="9 10">NCTC503</strain>
    </source>
</reference>
<dbReference type="InterPro" id="IPR007227">
    <property type="entry name" value="Cell_shape_determining_MreD"/>
</dbReference>
<keyword evidence="10" id="KW-1185">Reference proteome</keyword>
<keyword evidence="6 8" id="KW-1133">Transmembrane helix</keyword>
<dbReference type="KEGG" id="hhw:NCTC503_01690"/>
<accession>A0A4U9RG83</accession>
<evidence type="ECO:0000313" key="9">
    <source>
        <dbReference type="EMBL" id="VTQ90885.1"/>
    </source>
</evidence>
<comment type="subcellular location">
    <subcellularLocation>
        <location evidence="1">Cell membrane</location>
        <topology evidence="1">Multi-pass membrane protein</topology>
    </subcellularLocation>
</comment>
<protein>
    <submittedName>
        <fullName evidence="9">Rod shape-determining protein MreD</fullName>
    </submittedName>
</protein>
<keyword evidence="7 8" id="KW-0472">Membrane</keyword>
<keyword evidence="3" id="KW-1003">Cell membrane</keyword>
<dbReference type="GO" id="GO:0008360">
    <property type="term" value="P:regulation of cell shape"/>
    <property type="evidence" value="ECO:0007669"/>
    <property type="project" value="UniProtKB-KW"/>
</dbReference>
<name>A0A4U9RG83_HATHI</name>